<proteinExistence type="predicted"/>
<protein>
    <submittedName>
        <fullName evidence="3">N-acetylmuramidase</fullName>
    </submittedName>
</protein>
<dbReference type="AlphaFoldDB" id="A0AAE9YZ48"/>
<reference evidence="3 4" key="1">
    <citation type="journal article" date="2015" name="Genome Announc.">
        <title>Draft Genome Sequences of Marine Isolates of Thalassomonas viridans and Thalassomonas actiniarum.</title>
        <authorList>
            <person name="Olonade I."/>
            <person name="van Zyl L.J."/>
            <person name="Trindade M."/>
        </authorList>
    </citation>
    <scope>NUCLEOTIDE SEQUENCE [LARGE SCALE GENOMIC DNA]</scope>
    <source>
        <strain evidence="3 4">XOM25</strain>
    </source>
</reference>
<evidence type="ECO:0000259" key="1">
    <source>
        <dbReference type="Pfam" id="PF05838"/>
    </source>
</evidence>
<dbReference type="Proteomes" id="UP000032352">
    <property type="component" value="Chromosome"/>
</dbReference>
<name>A0AAE9YZ48_9GAMM</name>
<dbReference type="EMBL" id="CP059733">
    <property type="protein sequence ID" value="WDE03655.1"/>
    <property type="molecule type" value="Genomic_DNA"/>
</dbReference>
<gene>
    <name evidence="3" type="ORF">SG34_020040</name>
</gene>
<accession>A0AAE9YZ48</accession>
<dbReference type="SUPFAM" id="SSF53955">
    <property type="entry name" value="Lysozyme-like"/>
    <property type="match status" value="1"/>
</dbReference>
<dbReference type="InterPro" id="IPR008565">
    <property type="entry name" value="TtsA-like_GH18_dom"/>
</dbReference>
<dbReference type="Pfam" id="PF09374">
    <property type="entry name" value="PG_binding_3"/>
    <property type="match status" value="1"/>
</dbReference>
<dbReference type="KEGG" id="tvd:SG34_020040"/>
<dbReference type="InterPro" id="IPR018537">
    <property type="entry name" value="Peptidoglycan-bd_3"/>
</dbReference>
<dbReference type="InterPro" id="IPR023346">
    <property type="entry name" value="Lysozyme-like_dom_sf"/>
</dbReference>
<feature type="domain" description="TtsA-like Glycoside hydrolase family 108" evidence="1">
    <location>
        <begin position="9"/>
        <end position="104"/>
    </location>
</feature>
<evidence type="ECO:0000313" key="3">
    <source>
        <dbReference type="EMBL" id="WDE03655.1"/>
    </source>
</evidence>
<keyword evidence="4" id="KW-1185">Reference proteome</keyword>
<organism evidence="3 4">
    <name type="scientific">Thalassomonas viridans</name>
    <dbReference type="NCBI Taxonomy" id="137584"/>
    <lineage>
        <taxon>Bacteria</taxon>
        <taxon>Pseudomonadati</taxon>
        <taxon>Pseudomonadota</taxon>
        <taxon>Gammaproteobacteria</taxon>
        <taxon>Alteromonadales</taxon>
        <taxon>Colwelliaceae</taxon>
        <taxon>Thalassomonas</taxon>
    </lineage>
</organism>
<reference evidence="3 4" key="2">
    <citation type="journal article" date="2022" name="Mar. Drugs">
        <title>Bioassay-Guided Fractionation Leads to the Detection of Cholic Acid Generated by the Rare Thalassomonas sp.</title>
        <authorList>
            <person name="Pheiffer F."/>
            <person name="Schneider Y.K."/>
            <person name="Hansen E.H."/>
            <person name="Andersen J.H."/>
            <person name="Isaksson J."/>
            <person name="Busche T."/>
            <person name="R C."/>
            <person name="Kalinowski J."/>
            <person name="Zyl L.V."/>
            <person name="Trindade M."/>
        </authorList>
    </citation>
    <scope>NUCLEOTIDE SEQUENCE [LARGE SCALE GENOMIC DNA]</scope>
    <source>
        <strain evidence="3 4">XOM25</strain>
    </source>
</reference>
<dbReference type="RefSeq" id="WP_044836608.1">
    <property type="nucleotide sequence ID" value="NZ_CP059733.1"/>
</dbReference>
<feature type="domain" description="Peptidoglycan binding" evidence="2">
    <location>
        <begin position="116"/>
        <end position="172"/>
    </location>
</feature>
<evidence type="ECO:0000313" key="4">
    <source>
        <dbReference type="Proteomes" id="UP000032352"/>
    </source>
</evidence>
<sequence length="177" mass="19910">MADFDTAFELTMTAEGGYVNDPDDPGGETYKGIARTRNPKWPGWTEVDLLKNNSNFPRNLDHHPPLQTKVKALYEAHYWDKIRGDEITDQDIAESIFDFAVNAGPRTSAKLAQVAVGAKADGVIGPKTLKKLNDDDKRAFLAVFALAKIGRYVSICEKRKESRKYFFGWVRRTLEGI</sequence>
<dbReference type="Pfam" id="PF05838">
    <property type="entry name" value="Glyco_hydro_108"/>
    <property type="match status" value="1"/>
</dbReference>
<evidence type="ECO:0000259" key="2">
    <source>
        <dbReference type="Pfam" id="PF09374"/>
    </source>
</evidence>
<dbReference type="Gene3D" id="1.20.141.10">
    <property type="entry name" value="Chitosanase, subunit A, domain 1"/>
    <property type="match status" value="1"/>
</dbReference>